<dbReference type="CDD" id="cd00405">
    <property type="entry name" value="PRAI"/>
    <property type="match status" value="1"/>
</dbReference>
<evidence type="ECO:0000259" key="18">
    <source>
        <dbReference type="Pfam" id="PF00218"/>
    </source>
</evidence>
<dbReference type="NCBIfam" id="TIGR00566">
    <property type="entry name" value="trpG_papA"/>
    <property type="match status" value="1"/>
</dbReference>
<keyword evidence="10" id="KW-0315">Glutamine amidotransferase</keyword>
<comment type="catalytic activity">
    <reaction evidence="1 16">
        <text>N-(5-phospho-beta-D-ribosyl)anthranilate = 1-(2-carboxyphenylamino)-1-deoxy-D-ribulose 5-phosphate</text>
        <dbReference type="Rhea" id="RHEA:21540"/>
        <dbReference type="ChEBI" id="CHEBI:18277"/>
        <dbReference type="ChEBI" id="CHEBI:58613"/>
        <dbReference type="EC" id="5.3.1.24"/>
    </reaction>
</comment>
<comment type="function">
    <text evidence="3 16">Trifunctional enzyme bearing the Gln amidotransferase (GATase) domain of anthranilate synthase, indole-glycerolphosphate synthase, and phosphoribosylanthranilate isomerase activities.</text>
</comment>
<comment type="caution">
    <text evidence="20">The sequence shown here is derived from an EMBL/GenBank/DDBJ whole genome shotgun (WGS) entry which is preliminary data.</text>
</comment>
<dbReference type="InterPro" id="IPR006221">
    <property type="entry name" value="TrpG/PapA_dom"/>
</dbReference>
<dbReference type="InterPro" id="IPR016302">
    <property type="entry name" value="Anthranilate_synth_II"/>
</dbReference>
<comment type="pathway">
    <text evidence="6 16">Amino-acid biosynthesis; L-tryptophan biosynthesis; L-tryptophan from chorismate: step 1/5.</text>
</comment>
<keyword evidence="9 16" id="KW-0822">Tryptophan biosynthesis</keyword>
<keyword evidence="13 16" id="KW-0456">Lyase</keyword>
<feature type="domain" description="Indole-3-glycerol phosphate synthase" evidence="18">
    <location>
        <begin position="254"/>
        <end position="517"/>
    </location>
</feature>
<dbReference type="HAMAP" id="MF_00135">
    <property type="entry name" value="PRAI"/>
    <property type="match status" value="1"/>
</dbReference>
<evidence type="ECO:0000256" key="14">
    <source>
        <dbReference type="ARBA" id="ARBA00023268"/>
    </source>
</evidence>
<dbReference type="Pfam" id="PF00218">
    <property type="entry name" value="IGPS"/>
    <property type="match status" value="1"/>
</dbReference>
<evidence type="ECO:0000256" key="12">
    <source>
        <dbReference type="ARBA" id="ARBA00023235"/>
    </source>
</evidence>
<protein>
    <recommendedName>
        <fullName evidence="16">Multifunctional tryptophan biosynthesis protein</fullName>
    </recommendedName>
    <domain>
        <recommendedName>
            <fullName evidence="16">Anthranilate synthase component 2</fullName>
            <shortName evidence="16">AS</shortName>
            <ecNumber evidence="16">4.1.3.27</ecNumber>
        </recommendedName>
        <alternativeName>
            <fullName evidence="16">Anthranilate synthase, glutamine amidotransferase component</fullName>
        </alternativeName>
    </domain>
    <domain>
        <recommendedName>
            <fullName evidence="16">Indole-3-glycerol phosphate synthase</fullName>
            <shortName evidence="16">IGPS</shortName>
            <ecNumber evidence="16">4.1.1.48</ecNumber>
        </recommendedName>
    </domain>
    <domain>
        <recommendedName>
            <fullName evidence="16">N-(5'-phosphoribosyl)anthranilate isomerase</fullName>
            <shortName evidence="16">PRAI</shortName>
            <ecNumber evidence="16">5.3.1.24</ecNumber>
        </recommendedName>
    </domain>
</protein>
<dbReference type="SUPFAM" id="SSF51366">
    <property type="entry name" value="Ribulose-phoshate binding barrel"/>
    <property type="match status" value="2"/>
</dbReference>
<dbReference type="NCBIfam" id="NF001377">
    <property type="entry name" value="PRK00278.2-4"/>
    <property type="match status" value="1"/>
</dbReference>
<evidence type="ECO:0000256" key="1">
    <source>
        <dbReference type="ARBA" id="ARBA00001164"/>
    </source>
</evidence>
<comment type="catalytic activity">
    <reaction evidence="2 16">
        <text>1-(2-carboxyphenylamino)-1-deoxy-D-ribulose 5-phosphate + H(+) = (1S,2R)-1-C-(indol-3-yl)glycerol 3-phosphate + CO2 + H2O</text>
        <dbReference type="Rhea" id="RHEA:23476"/>
        <dbReference type="ChEBI" id="CHEBI:15377"/>
        <dbReference type="ChEBI" id="CHEBI:15378"/>
        <dbReference type="ChEBI" id="CHEBI:16526"/>
        <dbReference type="ChEBI" id="CHEBI:58613"/>
        <dbReference type="ChEBI" id="CHEBI:58866"/>
        <dbReference type="EC" id="4.1.1.48"/>
    </reaction>
</comment>
<feature type="domain" description="N-(5'phosphoribosyl) anthranilate isomerase (PRAI)" evidence="19">
    <location>
        <begin position="609"/>
        <end position="781"/>
    </location>
</feature>
<dbReference type="EC" id="4.1.1.48" evidence="16"/>
<dbReference type="PANTHER" id="PTHR43418:SF4">
    <property type="entry name" value="MULTIFUNCTIONAL TRYPTOPHAN BIOSYNTHESIS PROTEIN"/>
    <property type="match status" value="1"/>
</dbReference>
<dbReference type="Gene3D" id="3.40.50.880">
    <property type="match status" value="1"/>
</dbReference>
<dbReference type="InterPro" id="IPR001468">
    <property type="entry name" value="Indole-3-GlycerolPSynthase_CS"/>
</dbReference>
<dbReference type="InterPro" id="IPR017926">
    <property type="entry name" value="GATASE"/>
</dbReference>
<dbReference type="EC" id="4.1.3.27" evidence="16"/>
<keyword evidence="8 16" id="KW-0210">Decarboxylase</keyword>
<reference evidence="20 21" key="1">
    <citation type="submission" date="2024-01" db="EMBL/GenBank/DDBJ databases">
        <authorList>
            <person name="Allen C."/>
            <person name="Tagirdzhanova G."/>
        </authorList>
    </citation>
    <scope>NUCLEOTIDE SEQUENCE [LARGE SCALE GENOMIC DNA]</scope>
</reference>
<evidence type="ECO:0000256" key="3">
    <source>
        <dbReference type="ARBA" id="ARBA00003272"/>
    </source>
</evidence>
<evidence type="ECO:0000256" key="5">
    <source>
        <dbReference type="ARBA" id="ARBA00004696"/>
    </source>
</evidence>
<dbReference type="HAMAP" id="MF_00134_B">
    <property type="entry name" value="IGPS_B"/>
    <property type="match status" value="1"/>
</dbReference>
<dbReference type="Proteomes" id="UP001642482">
    <property type="component" value="Unassembled WGS sequence"/>
</dbReference>
<evidence type="ECO:0000256" key="4">
    <source>
        <dbReference type="ARBA" id="ARBA00004664"/>
    </source>
</evidence>
<evidence type="ECO:0000313" key="20">
    <source>
        <dbReference type="EMBL" id="CAK7224532.1"/>
    </source>
</evidence>
<evidence type="ECO:0000256" key="2">
    <source>
        <dbReference type="ARBA" id="ARBA00001633"/>
    </source>
</evidence>
<dbReference type="InterPro" id="IPR013798">
    <property type="entry name" value="Indole-3-glycerol_P_synth_dom"/>
</dbReference>
<dbReference type="InterPro" id="IPR029062">
    <property type="entry name" value="Class_I_gatase-like"/>
</dbReference>
<evidence type="ECO:0000259" key="19">
    <source>
        <dbReference type="Pfam" id="PF00697"/>
    </source>
</evidence>
<evidence type="ECO:0000256" key="9">
    <source>
        <dbReference type="ARBA" id="ARBA00022822"/>
    </source>
</evidence>
<dbReference type="PRINTS" id="PR00096">
    <property type="entry name" value="GATASE"/>
</dbReference>
<dbReference type="CDD" id="cd01743">
    <property type="entry name" value="GATase1_Anthranilate_Synthase"/>
    <property type="match status" value="1"/>
</dbReference>
<evidence type="ECO:0000256" key="11">
    <source>
        <dbReference type="ARBA" id="ARBA00023141"/>
    </source>
</evidence>
<evidence type="ECO:0000256" key="16">
    <source>
        <dbReference type="PIRNR" id="PIRNR001382"/>
    </source>
</evidence>
<dbReference type="Pfam" id="PF00697">
    <property type="entry name" value="PRAI"/>
    <property type="match status" value="1"/>
</dbReference>
<dbReference type="PRINTS" id="PR00097">
    <property type="entry name" value="ANTSNTHASEII"/>
</dbReference>
<dbReference type="PANTHER" id="PTHR43418">
    <property type="entry name" value="MULTIFUNCTIONAL TRYPTOPHAN BIOSYNTHESIS PROTEIN-RELATED"/>
    <property type="match status" value="1"/>
</dbReference>
<feature type="domain" description="Glutamine amidotransferase" evidence="17">
    <location>
        <begin position="28"/>
        <end position="217"/>
    </location>
</feature>
<proteinExistence type="inferred from homology"/>
<evidence type="ECO:0000256" key="8">
    <source>
        <dbReference type="ARBA" id="ARBA00022793"/>
    </source>
</evidence>
<keyword evidence="14" id="KW-0511">Multifunctional enzyme</keyword>
<dbReference type="PROSITE" id="PS00614">
    <property type="entry name" value="IGPS"/>
    <property type="match status" value="1"/>
</dbReference>
<name>A0ABP0BXQ5_9PEZI</name>
<keyword evidence="12 16" id="KW-0413">Isomerase</keyword>
<organism evidence="20 21">
    <name type="scientific">Sporothrix eucalyptigena</name>
    <dbReference type="NCBI Taxonomy" id="1812306"/>
    <lineage>
        <taxon>Eukaryota</taxon>
        <taxon>Fungi</taxon>
        <taxon>Dikarya</taxon>
        <taxon>Ascomycota</taxon>
        <taxon>Pezizomycotina</taxon>
        <taxon>Sordariomycetes</taxon>
        <taxon>Sordariomycetidae</taxon>
        <taxon>Ophiostomatales</taxon>
        <taxon>Ophiostomataceae</taxon>
        <taxon>Sporothrix</taxon>
    </lineage>
</organism>
<evidence type="ECO:0000256" key="6">
    <source>
        <dbReference type="ARBA" id="ARBA00004873"/>
    </source>
</evidence>
<dbReference type="InterPro" id="IPR013785">
    <property type="entry name" value="Aldolase_TIM"/>
</dbReference>
<evidence type="ECO:0000256" key="15">
    <source>
        <dbReference type="ARBA" id="ARBA00047683"/>
    </source>
</evidence>
<dbReference type="SUPFAM" id="SSF52317">
    <property type="entry name" value="Class I glutamine amidotransferase-like"/>
    <property type="match status" value="1"/>
</dbReference>
<evidence type="ECO:0000313" key="21">
    <source>
        <dbReference type="Proteomes" id="UP001642482"/>
    </source>
</evidence>
<comment type="catalytic activity">
    <reaction evidence="15 16">
        <text>chorismate + L-glutamine = anthranilate + pyruvate + L-glutamate + H(+)</text>
        <dbReference type="Rhea" id="RHEA:21732"/>
        <dbReference type="ChEBI" id="CHEBI:15361"/>
        <dbReference type="ChEBI" id="CHEBI:15378"/>
        <dbReference type="ChEBI" id="CHEBI:16567"/>
        <dbReference type="ChEBI" id="CHEBI:29748"/>
        <dbReference type="ChEBI" id="CHEBI:29985"/>
        <dbReference type="ChEBI" id="CHEBI:58359"/>
        <dbReference type="EC" id="4.1.3.27"/>
    </reaction>
</comment>
<evidence type="ECO:0000256" key="10">
    <source>
        <dbReference type="ARBA" id="ARBA00022962"/>
    </source>
</evidence>
<evidence type="ECO:0000256" key="7">
    <source>
        <dbReference type="ARBA" id="ARBA00022605"/>
    </source>
</evidence>
<dbReference type="PIRSF" id="PIRSF001382">
    <property type="entry name" value="TrpG-trpC-trpF"/>
    <property type="match status" value="1"/>
</dbReference>
<dbReference type="InterPro" id="IPR050472">
    <property type="entry name" value="Anth_synth/Amidotransfase"/>
</dbReference>
<sequence length="787" mass="84288">MASSSDIIDHSPHHPQPAAPIASASNVVLIDNYDSFTWNVYQYLVLEGATATVIRNDKITLDALIALQPTQLVVSPGPGHPATDSGISRQAIQHFAGKIPIFGVCMGQQCIFDVFGGTVDSAGEILHGKTSPLAHDGQGVYAGLAQHLPVTRYHSLAGTASSLPPSLEVTSWIAKPDGSRGVIMGVRHKEYTIEGVQFHPESILSADGRAMVRNFLLMRGGTWAENKALQACSEAAPASAAPAATAPAKSNNILQQIYARRRELVAAQRVIPSQRFEDLQAAYNAGAAPPALSLVDRLRQSPFPVALMAEIKRASPSKGVFAIDIRAPEQARTYAQAGASVISVLTEPDWFKGSIEDLRAVRGVLQSMPNRPAILRKEFIFDEYQILEARLAGADTVLLIVKMLDDATLARLYKYSQSLGMEPLVEVQNAEEMTRAVKQLGAKVIGVNNRNLESFEVDLKTTSRLRSMVPADTILCALSGINTRADVVENEKDGVNAVLVGEAIMRAADPAQFIRELCSGETTSLSTSSPQDTSRTQPLLVKICGTRSAEAALEAARSGADLVGMILVPGTKRFVSDETALAISKTLHEHEGEDTNTTTYLPTTSSTSSTPIATDFFAQARSTLSRQQKRRPLLVGVFMNQPLDYVLAKQKLYNLDVVQLHGREPVEWAHQIPVPVVHKFGPGEPGVSQRGFHAASLLDSGSGSGSQLELPSVLAEVERDPSLSFLFAGGLTPANLSSVLAALDKCSSGVVGKHILGVDTSSGVETDGKQDLTKIRAFVQAAKQYGQ</sequence>
<gene>
    <name evidence="20" type="primary">TRP3_2</name>
    <name evidence="20" type="ORF">SEUCBS140593_005601</name>
</gene>
<accession>A0ABP0BXQ5</accession>
<keyword evidence="7 16" id="KW-0028">Amino-acid biosynthesis</keyword>
<keyword evidence="11 16" id="KW-0057">Aromatic amino acid biosynthesis</keyword>
<comment type="pathway">
    <text evidence="5 16">Amino-acid biosynthesis; L-tryptophan biosynthesis; L-tryptophan from chorismate: step 4/5.</text>
</comment>
<dbReference type="InterPro" id="IPR011060">
    <property type="entry name" value="RibuloseP-bd_barrel"/>
</dbReference>
<dbReference type="EMBL" id="CAWUHD010000055">
    <property type="protein sequence ID" value="CAK7224532.1"/>
    <property type="molecule type" value="Genomic_DNA"/>
</dbReference>
<dbReference type="Gene3D" id="3.20.20.70">
    <property type="entry name" value="Aldolase class I"/>
    <property type="match status" value="2"/>
</dbReference>
<dbReference type="PROSITE" id="PS51273">
    <property type="entry name" value="GATASE_TYPE_1"/>
    <property type="match status" value="1"/>
</dbReference>
<evidence type="ECO:0000259" key="17">
    <source>
        <dbReference type="Pfam" id="PF00117"/>
    </source>
</evidence>
<dbReference type="InterPro" id="IPR001240">
    <property type="entry name" value="PRAI_dom"/>
</dbReference>
<dbReference type="Pfam" id="PF00117">
    <property type="entry name" value="GATase"/>
    <property type="match status" value="1"/>
</dbReference>
<dbReference type="EC" id="5.3.1.24" evidence="16"/>
<dbReference type="CDD" id="cd00331">
    <property type="entry name" value="IGPS"/>
    <property type="match status" value="1"/>
</dbReference>
<comment type="pathway">
    <text evidence="4 16">Amino-acid biosynthesis; L-tryptophan biosynthesis; L-tryptophan from chorismate: step 3/5.</text>
</comment>
<evidence type="ECO:0000256" key="13">
    <source>
        <dbReference type="ARBA" id="ARBA00023239"/>
    </source>
</evidence>
<keyword evidence="21" id="KW-1185">Reference proteome</keyword>